<dbReference type="InterPro" id="IPR002508">
    <property type="entry name" value="MurNAc-LAA_cat"/>
</dbReference>
<sequence>MCCGSSSTPRLSTRRELLRYAVAAPVVLGTASAVLSEMPVAHAASNVAGRIVFLDPGHNGANDSSIVRQVTDGRGATKECQTTGTTTDAGYPEHTFNWDTVLRIRAGLSQLGVRTALSRTNDDALGPCVDQRAAMANSVRPDAIVSIHADGGPRQGRGFHVNYSDPPLNAAQAGPARRLAQAMRDELVACGMQPSTYRGTDGLYGRADLAGLNLAQYPAILVEMGNMRNPDDAAVLTDAGTRARLADAVTRGIASYLQMLA</sequence>
<dbReference type="GO" id="GO:0008745">
    <property type="term" value="F:N-acetylmuramoyl-L-alanine amidase activity"/>
    <property type="evidence" value="ECO:0007669"/>
    <property type="project" value="InterPro"/>
</dbReference>
<feature type="domain" description="MurNAc-LAA" evidence="2">
    <location>
        <begin position="133"/>
        <end position="254"/>
    </location>
</feature>
<keyword evidence="1" id="KW-0378">Hydrolase</keyword>
<name>A0A1G4WFL0_9MYCO</name>
<dbReference type="SMART" id="SM00646">
    <property type="entry name" value="Ami_3"/>
    <property type="match status" value="1"/>
</dbReference>
<dbReference type="PANTHER" id="PTHR30404">
    <property type="entry name" value="N-ACETYLMURAMOYL-L-ALANINE AMIDASE"/>
    <property type="match status" value="1"/>
</dbReference>
<dbReference type="STRING" id="1502745.SAMN02799620_03173"/>
<reference evidence="4" key="1">
    <citation type="submission" date="2016-10" db="EMBL/GenBank/DDBJ databases">
        <authorList>
            <person name="Varghese N."/>
            <person name="Submissions S."/>
        </authorList>
    </citation>
    <scope>NUCLEOTIDE SEQUENCE [LARGE SCALE GENOMIC DNA]</scope>
    <source>
        <strain evidence="4">UNC267MFSha1.1M11</strain>
    </source>
</reference>
<gene>
    <name evidence="3" type="ORF">SAMN02799620_03173</name>
</gene>
<protein>
    <submittedName>
        <fullName evidence="3">N-acetylmuramoyl-L-alanine amidase</fullName>
    </submittedName>
</protein>
<proteinExistence type="predicted"/>
<dbReference type="InterPro" id="IPR050695">
    <property type="entry name" value="N-acetylmuramoyl_amidase_3"/>
</dbReference>
<dbReference type="CDD" id="cd02696">
    <property type="entry name" value="MurNAc-LAA"/>
    <property type="match status" value="1"/>
</dbReference>
<dbReference type="PROSITE" id="PS51318">
    <property type="entry name" value="TAT"/>
    <property type="match status" value="1"/>
</dbReference>
<dbReference type="Gene3D" id="3.40.630.40">
    <property type="entry name" value="Zn-dependent exopeptidases"/>
    <property type="match status" value="1"/>
</dbReference>
<dbReference type="PANTHER" id="PTHR30404:SF0">
    <property type="entry name" value="N-ACETYLMURAMOYL-L-ALANINE AMIDASE AMIC"/>
    <property type="match status" value="1"/>
</dbReference>
<dbReference type="GO" id="GO:0030288">
    <property type="term" value="C:outer membrane-bounded periplasmic space"/>
    <property type="evidence" value="ECO:0007669"/>
    <property type="project" value="TreeGrafter"/>
</dbReference>
<dbReference type="Pfam" id="PF01520">
    <property type="entry name" value="Amidase_3"/>
    <property type="match status" value="1"/>
</dbReference>
<accession>A0A1G4WFL0</accession>
<dbReference type="Proteomes" id="UP000199707">
    <property type="component" value="Unassembled WGS sequence"/>
</dbReference>
<evidence type="ECO:0000256" key="1">
    <source>
        <dbReference type="ARBA" id="ARBA00022801"/>
    </source>
</evidence>
<dbReference type="EMBL" id="FMUB01000006">
    <property type="protein sequence ID" value="SCX22053.1"/>
    <property type="molecule type" value="Genomic_DNA"/>
</dbReference>
<dbReference type="InterPro" id="IPR006311">
    <property type="entry name" value="TAT_signal"/>
</dbReference>
<evidence type="ECO:0000313" key="4">
    <source>
        <dbReference type="Proteomes" id="UP000199707"/>
    </source>
</evidence>
<evidence type="ECO:0000259" key="2">
    <source>
        <dbReference type="SMART" id="SM00646"/>
    </source>
</evidence>
<organism evidence="3 4">
    <name type="scientific">Mycolicibacterium fluoranthenivorans</name>
    <dbReference type="NCBI Taxonomy" id="258505"/>
    <lineage>
        <taxon>Bacteria</taxon>
        <taxon>Bacillati</taxon>
        <taxon>Actinomycetota</taxon>
        <taxon>Actinomycetes</taxon>
        <taxon>Mycobacteriales</taxon>
        <taxon>Mycobacteriaceae</taxon>
        <taxon>Mycolicibacterium</taxon>
    </lineage>
</organism>
<dbReference type="GO" id="GO:0009253">
    <property type="term" value="P:peptidoglycan catabolic process"/>
    <property type="evidence" value="ECO:0007669"/>
    <property type="project" value="InterPro"/>
</dbReference>
<dbReference type="AlphaFoldDB" id="A0A1G4WFL0"/>
<dbReference type="SUPFAM" id="SSF53187">
    <property type="entry name" value="Zn-dependent exopeptidases"/>
    <property type="match status" value="1"/>
</dbReference>
<evidence type="ECO:0000313" key="3">
    <source>
        <dbReference type="EMBL" id="SCX22053.1"/>
    </source>
</evidence>
<dbReference type="NCBIfam" id="NF038140">
    <property type="entry name" value="amidase_Rv3717"/>
    <property type="match status" value="1"/>
</dbReference>